<dbReference type="InterPro" id="IPR047171">
    <property type="entry name" value="BAZ1A"/>
</dbReference>
<feature type="compositionally biased region" description="Basic and acidic residues" evidence="15">
    <location>
        <begin position="295"/>
        <end position="313"/>
    </location>
</feature>
<dbReference type="InterPro" id="IPR001487">
    <property type="entry name" value="Bromodomain"/>
</dbReference>
<dbReference type="Pfam" id="PF23011">
    <property type="entry name" value="PHD-1st_NSD"/>
    <property type="match status" value="1"/>
</dbReference>
<dbReference type="PANTHER" id="PTHR46510">
    <property type="entry name" value="BROMODOMAIN ADJACENT TO ZINC FINGER DOMAIN PROTEIN 1A"/>
    <property type="match status" value="1"/>
</dbReference>
<comment type="subcellular location">
    <subcellularLocation>
        <location evidence="1 14">Nucleus</location>
    </subcellularLocation>
</comment>
<keyword evidence="9" id="KW-0804">Transcription</keyword>
<dbReference type="PRINTS" id="PR00503">
    <property type="entry name" value="BROMODOMAIN"/>
</dbReference>
<evidence type="ECO:0000256" key="4">
    <source>
        <dbReference type="ARBA" id="ARBA00022771"/>
    </source>
</evidence>
<proteinExistence type="predicted"/>
<evidence type="ECO:0000259" key="19">
    <source>
        <dbReference type="PROSITE" id="PS51136"/>
    </source>
</evidence>
<dbReference type="PANTHER" id="PTHR46510:SF1">
    <property type="entry name" value="BROMODOMAIN ADJACENT TO ZINC FINGER DOMAIN PROTEIN 1A"/>
    <property type="match status" value="1"/>
</dbReference>
<feature type="compositionally biased region" description="Polar residues" evidence="15">
    <location>
        <begin position="1275"/>
        <end position="1289"/>
    </location>
</feature>
<keyword evidence="21" id="KW-1185">Reference proteome</keyword>
<dbReference type="GO" id="GO:0000228">
    <property type="term" value="C:nuclear chromosome"/>
    <property type="evidence" value="ECO:0007669"/>
    <property type="project" value="TreeGrafter"/>
</dbReference>
<dbReference type="GO" id="GO:0006338">
    <property type="term" value="P:chromatin remodeling"/>
    <property type="evidence" value="ECO:0007669"/>
    <property type="project" value="InterPro"/>
</dbReference>
<comment type="caution">
    <text evidence="20">The sequence shown here is derived from an EMBL/GenBank/DDBJ whole genome shotgun (WGS) entry which is preliminary data.</text>
</comment>
<dbReference type="PROSITE" id="PS50827">
    <property type="entry name" value="DDT"/>
    <property type="match status" value="1"/>
</dbReference>
<keyword evidence="3" id="KW-0479">Metal-binding</keyword>
<dbReference type="Pfam" id="PF00439">
    <property type="entry name" value="Bromodomain"/>
    <property type="match status" value="1"/>
</dbReference>
<feature type="region of interest" description="Disordered" evidence="15">
    <location>
        <begin position="249"/>
        <end position="313"/>
    </location>
</feature>
<evidence type="ECO:0000313" key="21">
    <source>
        <dbReference type="Proteomes" id="UP000192247"/>
    </source>
</evidence>
<dbReference type="SMART" id="SM00571">
    <property type="entry name" value="DDT"/>
    <property type="match status" value="1"/>
</dbReference>
<dbReference type="InterPro" id="IPR013136">
    <property type="entry name" value="WSTF_Acf1_Cbp146"/>
</dbReference>
<dbReference type="SUPFAM" id="SSF47370">
    <property type="entry name" value="Bromodomain"/>
    <property type="match status" value="1"/>
</dbReference>
<evidence type="ECO:0000256" key="7">
    <source>
        <dbReference type="ARBA" id="ARBA00023054"/>
    </source>
</evidence>
<name>A0A1V9XP11_9ACAR</name>
<dbReference type="GO" id="GO:0008270">
    <property type="term" value="F:zinc ion binding"/>
    <property type="evidence" value="ECO:0007669"/>
    <property type="project" value="UniProtKB-KW"/>
</dbReference>
<dbReference type="Gene3D" id="3.30.40.10">
    <property type="entry name" value="Zinc/RING finger domain, C3HC4 (zinc finger)"/>
    <property type="match status" value="2"/>
</dbReference>
<dbReference type="InterPro" id="IPR013083">
    <property type="entry name" value="Znf_RING/FYVE/PHD"/>
</dbReference>
<keyword evidence="5" id="KW-0862">Zinc</keyword>
<dbReference type="OrthoDB" id="332390at2759"/>
<keyword evidence="10 14" id="KW-0539">Nucleus</keyword>
<feature type="compositionally biased region" description="Acidic residues" evidence="15">
    <location>
        <begin position="1394"/>
        <end position="1412"/>
    </location>
</feature>
<dbReference type="FunCoup" id="A0A1V9XP11">
    <property type="interactions" value="986"/>
</dbReference>
<dbReference type="GO" id="GO:0045740">
    <property type="term" value="P:positive regulation of DNA replication"/>
    <property type="evidence" value="ECO:0007669"/>
    <property type="project" value="TreeGrafter"/>
</dbReference>
<dbReference type="Pfam" id="PF15612">
    <property type="entry name" value="WHIM1"/>
    <property type="match status" value="1"/>
</dbReference>
<feature type="compositionally biased region" description="Acidic residues" evidence="15">
    <location>
        <begin position="1294"/>
        <end position="1349"/>
    </location>
</feature>
<evidence type="ECO:0000256" key="5">
    <source>
        <dbReference type="ARBA" id="ARBA00022833"/>
    </source>
</evidence>
<feature type="compositionally biased region" description="Basic and acidic residues" evidence="15">
    <location>
        <begin position="931"/>
        <end position="951"/>
    </location>
</feature>
<dbReference type="InterPro" id="IPR028941">
    <property type="entry name" value="WHIM2_dom"/>
</dbReference>
<dbReference type="FunFam" id="3.30.40.10:FF:000300">
    <property type="entry name" value="Bromodomain adjacent to zinc finger domain protein 1A"/>
    <property type="match status" value="1"/>
</dbReference>
<feature type="compositionally biased region" description="Basic residues" evidence="15">
    <location>
        <begin position="1416"/>
        <end position="1442"/>
    </location>
</feature>
<evidence type="ECO:0000256" key="9">
    <source>
        <dbReference type="ARBA" id="ARBA00023163"/>
    </source>
</evidence>
<evidence type="ECO:0000256" key="6">
    <source>
        <dbReference type="ARBA" id="ARBA00023015"/>
    </source>
</evidence>
<dbReference type="PROSITE" id="PS50014">
    <property type="entry name" value="BROMODOMAIN_2"/>
    <property type="match status" value="1"/>
</dbReference>
<evidence type="ECO:0000259" key="17">
    <source>
        <dbReference type="PROSITE" id="PS50016"/>
    </source>
</evidence>
<evidence type="ECO:0000256" key="15">
    <source>
        <dbReference type="SAM" id="MobiDB-lite"/>
    </source>
</evidence>
<accession>A0A1V9XP11</accession>
<dbReference type="STRING" id="418985.A0A1V9XP11"/>
<keyword evidence="8 12" id="KW-0103">Bromodomain</keyword>
<feature type="compositionally biased region" description="Acidic residues" evidence="15">
    <location>
        <begin position="1459"/>
        <end position="1472"/>
    </location>
</feature>
<feature type="domain" description="WAC" evidence="19">
    <location>
        <begin position="22"/>
        <end position="129"/>
    </location>
</feature>
<evidence type="ECO:0000256" key="13">
    <source>
        <dbReference type="PROSITE-ProRule" id="PRU00146"/>
    </source>
</evidence>
<dbReference type="Pfam" id="PF15613">
    <property type="entry name" value="WSD"/>
    <property type="match status" value="1"/>
</dbReference>
<dbReference type="Gene3D" id="1.20.920.10">
    <property type="entry name" value="Bromodomain-like"/>
    <property type="match status" value="1"/>
</dbReference>
<dbReference type="EMBL" id="MNPL01006662">
    <property type="protein sequence ID" value="OQR75217.1"/>
    <property type="molecule type" value="Genomic_DNA"/>
</dbReference>
<keyword evidence="2" id="KW-0597">Phosphoprotein</keyword>
<dbReference type="InterPro" id="IPR018359">
    <property type="entry name" value="Bromodomain_CS"/>
</dbReference>
<dbReference type="InterPro" id="IPR018501">
    <property type="entry name" value="DDT_dom"/>
</dbReference>
<evidence type="ECO:0000256" key="10">
    <source>
        <dbReference type="ARBA" id="ARBA00023242"/>
    </source>
</evidence>
<feature type="region of interest" description="Disordered" evidence="15">
    <location>
        <begin position="1"/>
        <end position="21"/>
    </location>
</feature>
<feature type="region of interest" description="Disordered" evidence="15">
    <location>
        <begin position="884"/>
        <end position="905"/>
    </location>
</feature>
<evidence type="ECO:0000256" key="8">
    <source>
        <dbReference type="ARBA" id="ARBA00023117"/>
    </source>
</evidence>
<feature type="domain" description="Bromo" evidence="16">
    <location>
        <begin position="1169"/>
        <end position="1239"/>
    </location>
</feature>
<evidence type="ECO:0000256" key="2">
    <source>
        <dbReference type="ARBA" id="ARBA00022553"/>
    </source>
</evidence>
<evidence type="ECO:0000313" key="20">
    <source>
        <dbReference type="EMBL" id="OQR75217.1"/>
    </source>
</evidence>
<feature type="compositionally biased region" description="Acidic residues" evidence="15">
    <location>
        <begin position="1055"/>
        <end position="1069"/>
    </location>
</feature>
<evidence type="ECO:0000256" key="3">
    <source>
        <dbReference type="ARBA" id="ARBA00022723"/>
    </source>
</evidence>
<dbReference type="Pfam" id="PF10537">
    <property type="entry name" value="WAC_Acf1_DNA_bd"/>
    <property type="match status" value="1"/>
</dbReference>
<sequence length="1487" mass="169254">MPILNKEEFERSPPPDDLKPDDPVFYNKLTNEVFKDYDDYFARVILCNSLVWTCSLTGKSGLTFQDAQESEEVAREWVRVFPRVLRRPVLFVTDLTSRGRLADLVDDVFNFVKDRFFVGEHLDYVYNNKRKGGRVTRIHPFTAATKEQKMESSSKEKSKKKDPSDLLRVVYDIEDDDSRQKFEIPGKDLFRNKRTFTRDRLKVFLKLATEMRNNVLRVKISIAEKHKSSEVKFQEITVGQLPEFVVSPLKRITKPPPPKKAPKVKEEKPKEKTNKESNKENKVDTAKVPKKSKKKSEEKIDAPKKEKEKVTQKKDAEDKLLRTMFMVEWSKPRDDLSVDGLVDLPLASSFDCRIPQDGLADAFLVLEFFSAFTQELRVKDYFVSGITFDILERAVIETDIIGPMGDIFQILLTNLFQLKDAENQFSHSYTIPSDDQPEAIFKAQKSAERTMRQIRKVFGFSLPQLTLDKFTLSEVLRLHIESSGAPGVMKKAGSMDPAEDPGLAFCINNPHIVDVLRKANLFELAVVDKLKLLRVIIEQLLCTDGVRDMIEEAVDAHKAARIELRKLRVLARPGPGPDDRPQISPREFERREQELKQKLKNAREKIMMSPLGEDRAYRRYYIAYSIPAIIIEDDAVHIGGECIAGGTPTQMVTNHTPAFMKQFLQNHGKDNVSLSTFTLLKGVTNGNPNKLSKEERSHLTCTGDRQTCLIHNRSLPRDSWRFISSREQLDEIIAALDDRGIREKALKIALNADIENLRWVIDKTPIFVLNRNFENSRKAKLPSQFIRDSALHGVKPSFALELSFREILLGLEERITSGNLGYLKEDRDLWRSKMIEILDTVGEKKTAAEINELQPRAPLPEIIDNLCDALIAVGHSVERKVLMPPLGEAEPPSKAKKKKEEGNGASPIKNNLVTWLREMKPSVMPELNGVSKEKKSVGDSKDLDADEKEFTSEDDSEVAEDEIQVLNLSRLFLLMYGLERSVMWTRSITNAACLVCRKKSNPDQMLLCDGCDRGYHLYCLKPPLEEVPQGDWFCLQCAPIPLSPRKRRQAPVDLSSEEEEEEEEDASEIDENQDVCHACETGGELILCDSCPRAYHLECCQLKRVPRGPFKCPICVKGPARKKTRGSPPATKVKFKSGKNVRRMLDMGVVEDVESFDYNVCSNLLKQLVKSDDAWPFLASVTRKDAPDYHKVIKRPMDFGTLQGKLNDMKYKNNASFISDVLQIFANCCVYNKPRSDVVKAATSLSATFCEMLVQVGLECYVELKDSILEETEESSGWSQGRPRSQLKANSNADTEDDDDDVIYNENDNDDKDENGDEAEDEEYSGNENEDDEDEQENGVAEDEEDENEKEGAKVADVSNDEDDKDEEVDGEDEEQEKSSKASEHDDAAATGTDENENEDEEEEEDDDDDEDYGSKKRSVATKRKKGITRAPRLKKDARQRKTTYLMTRARKRRRADNGNDDDDEEDSADEDYTPKRRSSSTRRISH</sequence>
<keyword evidence="4 13" id="KW-0863">Zinc-finger</keyword>
<evidence type="ECO:0000259" key="18">
    <source>
        <dbReference type="PROSITE" id="PS50827"/>
    </source>
</evidence>
<evidence type="ECO:0000256" key="11">
    <source>
        <dbReference type="ARBA" id="ARBA00068253"/>
    </source>
</evidence>
<feature type="compositionally biased region" description="Acidic residues" evidence="15">
    <location>
        <begin position="1359"/>
        <end position="1376"/>
    </location>
</feature>
<feature type="region of interest" description="Disordered" evidence="15">
    <location>
        <begin position="1048"/>
        <end position="1069"/>
    </location>
</feature>
<dbReference type="PROSITE" id="PS51136">
    <property type="entry name" value="WAC"/>
    <property type="match status" value="1"/>
</dbReference>
<dbReference type="PROSITE" id="PS01359">
    <property type="entry name" value="ZF_PHD_1"/>
    <property type="match status" value="2"/>
</dbReference>
<dbReference type="GO" id="GO:0006355">
    <property type="term" value="P:regulation of DNA-templated transcription"/>
    <property type="evidence" value="ECO:0007669"/>
    <property type="project" value="TreeGrafter"/>
</dbReference>
<dbReference type="InterPro" id="IPR036427">
    <property type="entry name" value="Bromodomain-like_sf"/>
</dbReference>
<dbReference type="Proteomes" id="UP000192247">
    <property type="component" value="Unassembled WGS sequence"/>
</dbReference>
<feature type="compositionally biased region" description="Basic residues" evidence="15">
    <location>
        <begin position="1476"/>
        <end position="1487"/>
    </location>
</feature>
<dbReference type="InterPro" id="IPR019787">
    <property type="entry name" value="Znf_PHD-finger"/>
</dbReference>
<evidence type="ECO:0000256" key="14">
    <source>
        <dbReference type="PROSITE-ProRule" id="PRU00475"/>
    </source>
</evidence>
<dbReference type="PROSITE" id="PS00633">
    <property type="entry name" value="BROMODOMAIN_1"/>
    <property type="match status" value="1"/>
</dbReference>
<dbReference type="GO" id="GO:0031445">
    <property type="term" value="P:regulation of heterochromatin formation"/>
    <property type="evidence" value="ECO:0007669"/>
    <property type="project" value="TreeGrafter"/>
</dbReference>
<dbReference type="InterPro" id="IPR059153">
    <property type="entry name" value="NSD_PHD-1st"/>
</dbReference>
<gene>
    <name evidence="20" type="ORF">BIW11_08567</name>
</gene>
<evidence type="ECO:0000256" key="1">
    <source>
        <dbReference type="ARBA" id="ARBA00004123"/>
    </source>
</evidence>
<evidence type="ECO:0000256" key="12">
    <source>
        <dbReference type="PROSITE-ProRule" id="PRU00035"/>
    </source>
</evidence>
<dbReference type="GO" id="GO:0003677">
    <property type="term" value="F:DNA binding"/>
    <property type="evidence" value="ECO:0007669"/>
    <property type="project" value="TreeGrafter"/>
</dbReference>
<dbReference type="SMART" id="SM00297">
    <property type="entry name" value="BROMO"/>
    <property type="match status" value="1"/>
</dbReference>
<feature type="domain" description="PHD-type" evidence="17">
    <location>
        <begin position="990"/>
        <end position="1040"/>
    </location>
</feature>
<reference evidence="20 21" key="1">
    <citation type="journal article" date="2017" name="Gigascience">
        <title>Draft genome of the honey bee ectoparasitic mite, Tropilaelaps mercedesae, is shaped by the parasitic life history.</title>
        <authorList>
            <person name="Dong X."/>
            <person name="Armstrong S.D."/>
            <person name="Xia D."/>
            <person name="Makepeace B.L."/>
            <person name="Darby A.C."/>
            <person name="Kadowaki T."/>
        </authorList>
    </citation>
    <scope>NUCLEOTIDE SEQUENCE [LARGE SCALE GENOMIC DNA]</scope>
    <source>
        <strain evidence="20">Wuxi-XJTLU</strain>
    </source>
</reference>
<dbReference type="InterPro" id="IPR001965">
    <property type="entry name" value="Znf_PHD"/>
</dbReference>
<dbReference type="InterPro" id="IPR011011">
    <property type="entry name" value="Znf_FYVE_PHD"/>
</dbReference>
<keyword evidence="6" id="KW-0805">Transcription regulation</keyword>
<dbReference type="InterPro" id="IPR028942">
    <property type="entry name" value="WHIM1_dom"/>
</dbReference>
<protein>
    <recommendedName>
        <fullName evidence="11">Bromodomain adjacent to zinc finger domain protein 1A</fullName>
    </recommendedName>
</protein>
<evidence type="ECO:0000259" key="16">
    <source>
        <dbReference type="PROSITE" id="PS50014"/>
    </source>
</evidence>
<dbReference type="InterPro" id="IPR019786">
    <property type="entry name" value="Zinc_finger_PHD-type_CS"/>
</dbReference>
<dbReference type="SUPFAM" id="SSF57903">
    <property type="entry name" value="FYVE/PHD zinc finger"/>
    <property type="match status" value="2"/>
</dbReference>
<dbReference type="Pfam" id="PF00628">
    <property type="entry name" value="PHD"/>
    <property type="match status" value="1"/>
</dbReference>
<dbReference type="PROSITE" id="PS50016">
    <property type="entry name" value="ZF_PHD_2"/>
    <property type="match status" value="2"/>
</dbReference>
<keyword evidence="7" id="KW-0175">Coiled coil</keyword>
<dbReference type="GO" id="GO:0008623">
    <property type="term" value="C:CHRAC"/>
    <property type="evidence" value="ECO:0007669"/>
    <property type="project" value="TreeGrafter"/>
</dbReference>
<dbReference type="SMART" id="SM00249">
    <property type="entry name" value="PHD"/>
    <property type="match status" value="2"/>
</dbReference>
<organism evidence="20 21">
    <name type="scientific">Tropilaelaps mercedesae</name>
    <dbReference type="NCBI Taxonomy" id="418985"/>
    <lineage>
        <taxon>Eukaryota</taxon>
        <taxon>Metazoa</taxon>
        <taxon>Ecdysozoa</taxon>
        <taxon>Arthropoda</taxon>
        <taxon>Chelicerata</taxon>
        <taxon>Arachnida</taxon>
        <taxon>Acari</taxon>
        <taxon>Parasitiformes</taxon>
        <taxon>Mesostigmata</taxon>
        <taxon>Gamasina</taxon>
        <taxon>Dermanyssoidea</taxon>
        <taxon>Laelapidae</taxon>
        <taxon>Tropilaelaps</taxon>
    </lineage>
</organism>
<feature type="compositionally biased region" description="Basic and acidic residues" evidence="15">
    <location>
        <begin position="263"/>
        <end position="287"/>
    </location>
</feature>
<feature type="region of interest" description="Disordered" evidence="15">
    <location>
        <begin position="926"/>
        <end position="956"/>
    </location>
</feature>
<feature type="region of interest" description="Disordered" evidence="15">
    <location>
        <begin position="1272"/>
        <end position="1487"/>
    </location>
</feature>
<feature type="domain" description="DDT" evidence="18">
    <location>
        <begin position="356"/>
        <end position="421"/>
    </location>
</feature>
<feature type="domain" description="PHD-type" evidence="17">
    <location>
        <begin position="1073"/>
        <end position="1118"/>
    </location>
</feature>
<feature type="compositionally biased region" description="Basic and acidic residues" evidence="15">
    <location>
        <begin position="1377"/>
        <end position="1388"/>
    </location>
</feature>
<dbReference type="InParanoid" id="A0A1V9XP11"/>